<evidence type="ECO:0000256" key="1">
    <source>
        <dbReference type="ARBA" id="ARBA00004202"/>
    </source>
</evidence>
<dbReference type="NCBIfam" id="NF007739">
    <property type="entry name" value="PRK10419.1"/>
    <property type="match status" value="2"/>
</dbReference>
<dbReference type="InterPro" id="IPR027417">
    <property type="entry name" value="P-loop_NTPase"/>
</dbReference>
<protein>
    <submittedName>
        <fullName evidence="9">ABC transporter ATP-binding protein</fullName>
    </submittedName>
</protein>
<dbReference type="CDD" id="cd03257">
    <property type="entry name" value="ABC_NikE_OppD_transporters"/>
    <property type="match status" value="2"/>
</dbReference>
<keyword evidence="7" id="KW-0472">Membrane</keyword>
<evidence type="ECO:0000256" key="2">
    <source>
        <dbReference type="ARBA" id="ARBA00005417"/>
    </source>
</evidence>
<comment type="subcellular location">
    <subcellularLocation>
        <location evidence="1">Cell membrane</location>
        <topology evidence="1">Peripheral membrane protein</topology>
    </subcellularLocation>
</comment>
<dbReference type="RefSeq" id="WP_311422819.1">
    <property type="nucleotide sequence ID" value="NZ_JAVREH010000009.1"/>
</dbReference>
<dbReference type="GO" id="GO:0005524">
    <property type="term" value="F:ATP binding"/>
    <property type="evidence" value="ECO:0007669"/>
    <property type="project" value="UniProtKB-KW"/>
</dbReference>
<comment type="similarity">
    <text evidence="2">Belongs to the ABC transporter superfamily.</text>
</comment>
<dbReference type="PROSITE" id="PS50893">
    <property type="entry name" value="ABC_TRANSPORTER_2"/>
    <property type="match status" value="2"/>
</dbReference>
<dbReference type="PANTHER" id="PTHR43297">
    <property type="entry name" value="OLIGOPEPTIDE TRANSPORT ATP-BINDING PROTEIN APPD"/>
    <property type="match status" value="1"/>
</dbReference>
<dbReference type="InterPro" id="IPR017871">
    <property type="entry name" value="ABC_transporter-like_CS"/>
</dbReference>
<dbReference type="PANTHER" id="PTHR43297:SF2">
    <property type="entry name" value="DIPEPTIDE TRANSPORT ATP-BINDING PROTEIN DPPD"/>
    <property type="match status" value="1"/>
</dbReference>
<comment type="caution">
    <text evidence="9">The sequence shown here is derived from an EMBL/GenBank/DDBJ whole genome shotgun (WGS) entry which is preliminary data.</text>
</comment>
<dbReference type="Pfam" id="PF00005">
    <property type="entry name" value="ABC_tran"/>
    <property type="match status" value="2"/>
</dbReference>
<keyword evidence="10" id="KW-1185">Reference proteome</keyword>
<keyword evidence="6 9" id="KW-0067">ATP-binding</keyword>
<dbReference type="InterPro" id="IPR050388">
    <property type="entry name" value="ABC_Ni/Peptide_Import"/>
</dbReference>
<keyword evidence="5" id="KW-0547">Nucleotide-binding</keyword>
<dbReference type="SMART" id="SM00382">
    <property type="entry name" value="AAA"/>
    <property type="match status" value="2"/>
</dbReference>
<keyword evidence="4" id="KW-1003">Cell membrane</keyword>
<dbReference type="NCBIfam" id="TIGR01727">
    <property type="entry name" value="oligo_HPY"/>
    <property type="match status" value="2"/>
</dbReference>
<dbReference type="PROSITE" id="PS00211">
    <property type="entry name" value="ABC_TRANSPORTER_1"/>
    <property type="match status" value="2"/>
</dbReference>
<dbReference type="EMBL" id="JAVREH010000009">
    <property type="protein sequence ID" value="MDT0261666.1"/>
    <property type="molecule type" value="Genomic_DNA"/>
</dbReference>
<gene>
    <name evidence="9" type="ORF">RM423_09695</name>
</gene>
<evidence type="ECO:0000256" key="6">
    <source>
        <dbReference type="ARBA" id="ARBA00022840"/>
    </source>
</evidence>
<evidence type="ECO:0000313" key="9">
    <source>
        <dbReference type="EMBL" id="MDT0261666.1"/>
    </source>
</evidence>
<dbReference type="Proteomes" id="UP001183176">
    <property type="component" value="Unassembled WGS sequence"/>
</dbReference>
<evidence type="ECO:0000256" key="3">
    <source>
        <dbReference type="ARBA" id="ARBA00022448"/>
    </source>
</evidence>
<feature type="domain" description="ABC transporter" evidence="8">
    <location>
        <begin position="368"/>
        <end position="618"/>
    </location>
</feature>
<accession>A0ABU2JAA8</accession>
<sequence>MTSSATSAPAGQLSRNAGSGALLEVIDLQMEIRTREARVRPVDGVTFSINRGETVGLVGESGSGKTMTGMSVMRLLPPGGSIVGGSLRFDGRELSSLDAAEMRALRGNDIAMVFQDPMTSLNPTRTIGSQLREAYRIHRGGGHAAASRRAEEVLGLVGMPRPKERLDDYPHQLSGGMRQRAMIAIALVCEPKMLIADEPTTALDVSIQRQILELLDDLKERLDMGILLVTHDLGVIAGHADRVVVMYAGRVVEQAGTPQLFADPRHRYTEALFESMPTLELDARQSLAAIPGTPPKLTGLPPMCRFAPRCRFAAEDCRTEDPPLVDVGARHLHSCFHPRSVDVLDPLRNVELGQRADRMDTSTHEPLLEILDVHKEFGLRNSMPFKPKRRVHAVSGVSLSVLPGETLGIVGESGCGKTTIGRMIVGLEHPTSGTIGFDGRQLTGMRGSELRSRRRDLQMMFQDSSAALDPRMPVSALVEEPLVAQHVGTRRERRATVAELLDAVGLPGDAADRYAHEFSGGQRQRIAMARALALRPKLIVADEPVSALDVSVQAQILNLMRKLQDDYGLTYVVISHDLSLLKYLADRIGVMYLGKLVELGTSAEVYTAPRHPYTAGLIQAIPLPDPTLERSKTSAGLGGEIPSAIDPPSGCRFRTRCPLATEKCAQQVPLLAESGGRHAVACHYPLDSGISSLPTPRTAS</sequence>
<dbReference type="NCBIfam" id="NF008453">
    <property type="entry name" value="PRK11308.1"/>
    <property type="match status" value="2"/>
</dbReference>
<evidence type="ECO:0000256" key="4">
    <source>
        <dbReference type="ARBA" id="ARBA00022475"/>
    </source>
</evidence>
<dbReference type="InterPro" id="IPR003593">
    <property type="entry name" value="AAA+_ATPase"/>
</dbReference>
<keyword evidence="3" id="KW-0813">Transport</keyword>
<dbReference type="InterPro" id="IPR013563">
    <property type="entry name" value="Oligopep_ABC_C"/>
</dbReference>
<dbReference type="Gene3D" id="3.40.50.300">
    <property type="entry name" value="P-loop containing nucleotide triphosphate hydrolases"/>
    <property type="match status" value="2"/>
</dbReference>
<dbReference type="SUPFAM" id="SSF52540">
    <property type="entry name" value="P-loop containing nucleoside triphosphate hydrolases"/>
    <property type="match status" value="2"/>
</dbReference>
<reference evidence="10" key="1">
    <citation type="submission" date="2023-07" db="EMBL/GenBank/DDBJ databases">
        <title>30 novel species of actinomycetes from the DSMZ collection.</title>
        <authorList>
            <person name="Nouioui I."/>
        </authorList>
    </citation>
    <scope>NUCLEOTIDE SEQUENCE [LARGE SCALE GENOMIC DNA]</scope>
    <source>
        <strain evidence="10">DSM 44399</strain>
    </source>
</reference>
<dbReference type="Pfam" id="PF08352">
    <property type="entry name" value="oligo_HPY"/>
    <property type="match status" value="2"/>
</dbReference>
<evidence type="ECO:0000259" key="8">
    <source>
        <dbReference type="PROSITE" id="PS50893"/>
    </source>
</evidence>
<feature type="domain" description="ABC transporter" evidence="8">
    <location>
        <begin position="23"/>
        <end position="273"/>
    </location>
</feature>
<evidence type="ECO:0000256" key="7">
    <source>
        <dbReference type="ARBA" id="ARBA00023136"/>
    </source>
</evidence>
<dbReference type="InterPro" id="IPR003439">
    <property type="entry name" value="ABC_transporter-like_ATP-bd"/>
</dbReference>
<proteinExistence type="inferred from homology"/>
<name>A0ABU2JAA8_9ACTN</name>
<evidence type="ECO:0000256" key="5">
    <source>
        <dbReference type="ARBA" id="ARBA00022741"/>
    </source>
</evidence>
<evidence type="ECO:0000313" key="10">
    <source>
        <dbReference type="Proteomes" id="UP001183176"/>
    </source>
</evidence>
<organism evidence="9 10">
    <name type="scientific">Jatrophihabitans lederbergiae</name>
    <dbReference type="NCBI Taxonomy" id="3075547"/>
    <lineage>
        <taxon>Bacteria</taxon>
        <taxon>Bacillati</taxon>
        <taxon>Actinomycetota</taxon>
        <taxon>Actinomycetes</taxon>
        <taxon>Jatrophihabitantales</taxon>
        <taxon>Jatrophihabitantaceae</taxon>
        <taxon>Jatrophihabitans</taxon>
    </lineage>
</organism>